<proteinExistence type="predicted"/>
<gene>
    <name evidence="1" type="ordered locus">cce_0181</name>
</gene>
<dbReference type="Proteomes" id="UP000001203">
    <property type="component" value="Chromosome circular"/>
</dbReference>
<dbReference type="AlphaFoldDB" id="B1X032"/>
<organism evidence="1 2">
    <name type="scientific">Crocosphaera subtropica (strain ATCC 51142 / BH68)</name>
    <name type="common">Cyanothece sp. (strain ATCC 51142)</name>
    <dbReference type="NCBI Taxonomy" id="43989"/>
    <lineage>
        <taxon>Bacteria</taxon>
        <taxon>Bacillati</taxon>
        <taxon>Cyanobacteriota</taxon>
        <taxon>Cyanophyceae</taxon>
        <taxon>Oscillatoriophycideae</taxon>
        <taxon>Chroococcales</taxon>
        <taxon>Aphanothecaceae</taxon>
        <taxon>Crocosphaera</taxon>
        <taxon>Crocosphaera subtropica</taxon>
    </lineage>
</organism>
<keyword evidence="2" id="KW-1185">Reference proteome</keyword>
<protein>
    <submittedName>
        <fullName evidence="1">Uncharacterized protein</fullName>
    </submittedName>
</protein>
<reference evidence="1 2" key="1">
    <citation type="journal article" date="2008" name="Proc. Natl. Acad. Sci. U.S.A.">
        <title>The genome of Cyanothece 51142, a unicellular diazotrophic cyanobacterium important in the marine nitrogen cycle.</title>
        <authorList>
            <person name="Welsh E.A."/>
            <person name="Liberton M."/>
            <person name="Stoeckel J."/>
            <person name="Loh T."/>
            <person name="Elvitigala T."/>
            <person name="Wang C."/>
            <person name="Wollam A."/>
            <person name="Fulton R.S."/>
            <person name="Clifton S.W."/>
            <person name="Jacobs J.M."/>
            <person name="Aurora R."/>
            <person name="Ghosh B.K."/>
            <person name="Sherman L.A."/>
            <person name="Smith R.D."/>
            <person name="Wilson R.K."/>
            <person name="Pakrasi H.B."/>
        </authorList>
    </citation>
    <scope>NUCLEOTIDE SEQUENCE [LARGE SCALE GENOMIC DNA]</scope>
    <source>
        <strain evidence="2">ATCC 51142 / BH68</strain>
    </source>
</reference>
<sequence>MVLSGHYFIGSYNYELASKYSLFDFSNHYPWLWGV</sequence>
<accession>B1X032</accession>
<dbReference type="HOGENOM" id="CLU_3364501_0_0_3"/>
<evidence type="ECO:0000313" key="2">
    <source>
        <dbReference type="Proteomes" id="UP000001203"/>
    </source>
</evidence>
<name>B1X032_CROS5</name>
<dbReference type="EMBL" id="CP000806">
    <property type="protein sequence ID" value="ACB49533.1"/>
    <property type="molecule type" value="Genomic_DNA"/>
</dbReference>
<evidence type="ECO:0000313" key="1">
    <source>
        <dbReference type="EMBL" id="ACB49533.1"/>
    </source>
</evidence>
<dbReference type="KEGG" id="cyt:cce_0181"/>